<name>A0ABI7YDU1_FELCA</name>
<evidence type="ECO:0000313" key="2">
    <source>
        <dbReference type="Ensembl" id="ENSFCTP00005032991.1"/>
    </source>
</evidence>
<feature type="region of interest" description="Disordered" evidence="1">
    <location>
        <begin position="70"/>
        <end position="91"/>
    </location>
</feature>
<protein>
    <recommendedName>
        <fullName evidence="4">Family with sequence similarity 170 member A</fullName>
    </recommendedName>
</protein>
<evidence type="ECO:0000313" key="3">
    <source>
        <dbReference type="Proteomes" id="UP000823872"/>
    </source>
</evidence>
<gene>
    <name evidence="2" type="primary">FAM170A</name>
</gene>
<dbReference type="Ensembl" id="ENSFCTT00005046118.1">
    <property type="protein sequence ID" value="ENSFCTP00005032991.1"/>
    <property type="gene ID" value="ENSFCTG00005016089.1"/>
</dbReference>
<feature type="region of interest" description="Disordered" evidence="1">
    <location>
        <begin position="318"/>
        <end position="346"/>
    </location>
</feature>
<accession>A0ABI7YDU1</accession>
<reference evidence="2" key="3">
    <citation type="submission" date="2025-09" db="UniProtKB">
        <authorList>
            <consortium name="Ensembl"/>
        </authorList>
    </citation>
    <scope>IDENTIFICATION</scope>
    <source>
        <strain evidence="2">breed Abyssinian</strain>
    </source>
</reference>
<sequence>MKQKQKRKHLESIYFPETSKKSRAYMNLKVLHHGHKGMAPTQDQIARGDSSSSDYFSCISSENMFAGAGIPKSHKYDPPPESSLEDSTLVSEAKDGHSELKYFSCNSSFHHHPYVEVLKSGEDSSHSGPSRLVQFHNQMAKVSGSEQIFGVPSPDRPIHSEVTKGQEDVPPAESCVVVPACNQAAEEKSSVSEYFSCVSSVRKLVPVDECGIHQLHQGVSCLRYQLETSSPFPHVSFPFHLVSDTKSSFTSEDTKEERLMKIYYMRVQMKRGVAALCDTEEGLEPPSKKTRMEEMTFLEKSPTEATLSYVGTKELLTDSESSWNNEDQGEQEEVESPAEPPAVDECSRAKTPEWLVSQDSGVRCMGCCRVFPTLEVLQQHVQHGISEGFSCRTFHLTLTWLKSKKSRIEKKRRRKREKVRKIMFQCQKGKHFGMKSSHK</sequence>
<dbReference type="Proteomes" id="UP000823872">
    <property type="component" value="Chromosome A1"/>
</dbReference>
<dbReference type="Pfam" id="PF17734">
    <property type="entry name" value="Spt46"/>
    <property type="match status" value="1"/>
</dbReference>
<evidence type="ECO:0008006" key="4">
    <source>
        <dbReference type="Google" id="ProtNLM"/>
    </source>
</evidence>
<evidence type="ECO:0000256" key="1">
    <source>
        <dbReference type="SAM" id="MobiDB-lite"/>
    </source>
</evidence>
<feature type="compositionally biased region" description="Acidic residues" evidence="1">
    <location>
        <begin position="327"/>
        <end position="336"/>
    </location>
</feature>
<dbReference type="GeneTree" id="ENSGT00940000163833"/>
<reference evidence="2" key="2">
    <citation type="submission" date="2025-08" db="UniProtKB">
        <authorList>
            <consortium name="Ensembl"/>
        </authorList>
    </citation>
    <scope>IDENTIFICATION</scope>
    <source>
        <strain evidence="2">breed Abyssinian</strain>
    </source>
</reference>
<keyword evidence="3" id="KW-1185">Reference proteome</keyword>
<dbReference type="PANTHER" id="PTHR33517:SF5">
    <property type="entry name" value="FAMILY WITH SEQUENCE SIMILARITY 170 MEMBER A"/>
    <property type="match status" value="1"/>
</dbReference>
<reference evidence="2 3" key="1">
    <citation type="submission" date="2021-02" db="EMBL/GenBank/DDBJ databases">
        <title>Safari Cat Assemblies.</title>
        <authorList>
            <person name="Bredemeyer K.R."/>
            <person name="Murphy W.J."/>
        </authorList>
    </citation>
    <scope>NUCLEOTIDE SEQUENCE [LARGE SCALE GENOMIC DNA]</scope>
</reference>
<proteinExistence type="predicted"/>
<dbReference type="InterPro" id="IPR040879">
    <property type="entry name" value="Spt46-like"/>
</dbReference>
<dbReference type="PANTHER" id="PTHR33517">
    <property type="entry name" value="PROTEIN FAM170B-RELATED"/>
    <property type="match status" value="1"/>
</dbReference>
<organism evidence="2 3">
    <name type="scientific">Felis catus</name>
    <name type="common">Cat</name>
    <name type="synonym">Felis silvestris catus</name>
    <dbReference type="NCBI Taxonomy" id="9685"/>
    <lineage>
        <taxon>Eukaryota</taxon>
        <taxon>Metazoa</taxon>
        <taxon>Chordata</taxon>
        <taxon>Craniata</taxon>
        <taxon>Vertebrata</taxon>
        <taxon>Euteleostomi</taxon>
        <taxon>Mammalia</taxon>
        <taxon>Eutheria</taxon>
        <taxon>Laurasiatheria</taxon>
        <taxon>Carnivora</taxon>
        <taxon>Feliformia</taxon>
        <taxon>Felidae</taxon>
        <taxon>Felinae</taxon>
        <taxon>Felis</taxon>
    </lineage>
</organism>